<reference evidence="3" key="3">
    <citation type="submission" date="2025-09" db="UniProtKB">
        <authorList>
            <consortium name="Ensembl"/>
        </authorList>
    </citation>
    <scope>IDENTIFICATION</scope>
</reference>
<reference evidence="3" key="1">
    <citation type="submission" date="2021-06" db="EMBL/GenBank/DDBJ databases">
        <authorList>
            <consortium name="Wellcome Sanger Institute Data Sharing"/>
        </authorList>
    </citation>
    <scope>NUCLEOTIDE SEQUENCE [LARGE SCALE GENOMIC DNA]</scope>
</reference>
<evidence type="ECO:0000313" key="3">
    <source>
        <dbReference type="Ensembl" id="ENSECRP00000016906.1"/>
    </source>
</evidence>
<dbReference type="Gene3D" id="3.30.70.3250">
    <property type="entry name" value="Ribonuclease P, Pop5 subunit"/>
    <property type="match status" value="1"/>
</dbReference>
<accession>A0A8C4SIS2</accession>
<dbReference type="Pfam" id="PF01900">
    <property type="entry name" value="RNase_P_Rpp14"/>
    <property type="match status" value="1"/>
</dbReference>
<name>A0A8C4SIS2_ERPCA</name>
<dbReference type="InterPro" id="IPR038085">
    <property type="entry name" value="Rnp2-like_sf"/>
</dbReference>
<keyword evidence="2" id="KW-0819">tRNA processing</keyword>
<reference evidence="3" key="2">
    <citation type="submission" date="2025-08" db="UniProtKB">
        <authorList>
            <consortium name="Ensembl"/>
        </authorList>
    </citation>
    <scope>IDENTIFICATION</scope>
</reference>
<dbReference type="PANTHER" id="PTHR33332">
    <property type="entry name" value="REVERSE TRANSCRIPTASE DOMAIN-CONTAINING PROTEIN"/>
    <property type="match status" value="1"/>
</dbReference>
<dbReference type="Proteomes" id="UP000694620">
    <property type="component" value="Chromosome 6"/>
</dbReference>
<evidence type="ECO:0000256" key="1">
    <source>
        <dbReference type="ARBA" id="ARBA00010800"/>
    </source>
</evidence>
<dbReference type="GO" id="GO:0001682">
    <property type="term" value="P:tRNA 5'-leader removal"/>
    <property type="evidence" value="ECO:0007669"/>
    <property type="project" value="InterPro"/>
</dbReference>
<dbReference type="AlphaFoldDB" id="A0A8C4SIS2"/>
<dbReference type="GeneTree" id="ENSGT00940000163754"/>
<keyword evidence="4" id="KW-1185">Reference proteome</keyword>
<dbReference type="InterPro" id="IPR002759">
    <property type="entry name" value="Pop5/Rpp14/Rnp2-like"/>
</dbReference>
<sequence length="232" mass="26497">MSSNFLKLNKEKTEILVIGNNGYNEVIRNKLDALGLKVKREVKNLGVTIDYNLNFKSHINLITRTAFFQLRNITKVRPLISFKDAEKLVHTFVFSRLDYCNTLLSGLPKKDINRLQLVQNAATRILTRKRKSKHISPYLNTYTGILLLRCRKARYCLPWSVLAFIHQLGKKESCAITCIHVGGTIRMQQLLLMLLACKSDVECTAVQEAVRSCSLKELQEDMVSDGEEDSSY</sequence>
<dbReference type="SUPFAM" id="SSF160350">
    <property type="entry name" value="Rnp2-like"/>
    <property type="match status" value="1"/>
</dbReference>
<evidence type="ECO:0000256" key="2">
    <source>
        <dbReference type="ARBA" id="ARBA00022694"/>
    </source>
</evidence>
<dbReference type="GO" id="GO:0030677">
    <property type="term" value="C:ribonuclease P complex"/>
    <property type="evidence" value="ECO:0007669"/>
    <property type="project" value="InterPro"/>
</dbReference>
<dbReference type="Ensembl" id="ENSECRT00000017205.1">
    <property type="protein sequence ID" value="ENSECRP00000016906.1"/>
    <property type="gene ID" value="ENSECRG00000011216.1"/>
</dbReference>
<proteinExistence type="inferred from homology"/>
<evidence type="ECO:0000313" key="4">
    <source>
        <dbReference type="Proteomes" id="UP000694620"/>
    </source>
</evidence>
<comment type="similarity">
    <text evidence="1">Belongs to the eukaryotic/archaeal RNase P protein component 2 family.</text>
</comment>
<organism evidence="3 4">
    <name type="scientific">Erpetoichthys calabaricus</name>
    <name type="common">Rope fish</name>
    <name type="synonym">Calamoichthys calabaricus</name>
    <dbReference type="NCBI Taxonomy" id="27687"/>
    <lineage>
        <taxon>Eukaryota</taxon>
        <taxon>Metazoa</taxon>
        <taxon>Chordata</taxon>
        <taxon>Craniata</taxon>
        <taxon>Vertebrata</taxon>
        <taxon>Euteleostomi</taxon>
        <taxon>Actinopterygii</taxon>
        <taxon>Polypteriformes</taxon>
        <taxon>Polypteridae</taxon>
        <taxon>Erpetoichthys</taxon>
    </lineage>
</organism>
<protein>
    <submittedName>
        <fullName evidence="3">Uncharacterized protein</fullName>
    </submittedName>
</protein>